<dbReference type="InterPro" id="IPR003661">
    <property type="entry name" value="HisK_dim/P_dom"/>
</dbReference>
<evidence type="ECO:0000256" key="7">
    <source>
        <dbReference type="ARBA" id="ARBA00022840"/>
    </source>
</evidence>
<dbReference type="InterPro" id="IPR005467">
    <property type="entry name" value="His_kinase_dom"/>
</dbReference>
<protein>
    <recommendedName>
        <fullName evidence="2">histidine kinase</fullName>
        <ecNumber evidence="2">2.7.13.3</ecNumber>
    </recommendedName>
</protein>
<dbReference type="AlphaFoldDB" id="A0A250IVX0"/>
<evidence type="ECO:0000313" key="13">
    <source>
        <dbReference type="Proteomes" id="UP000217257"/>
    </source>
</evidence>
<dbReference type="EC" id="2.7.13.3" evidence="2"/>
<gene>
    <name evidence="12" type="ORF">CYFUS_000723</name>
</gene>
<dbReference type="Gene3D" id="3.30.450.20">
    <property type="entry name" value="PAS domain"/>
    <property type="match status" value="1"/>
</dbReference>
<dbReference type="Gene3D" id="1.10.287.130">
    <property type="match status" value="1"/>
</dbReference>
<dbReference type="InterPro" id="IPR004358">
    <property type="entry name" value="Sig_transdc_His_kin-like_C"/>
</dbReference>
<dbReference type="SMART" id="SM00065">
    <property type="entry name" value="GAF"/>
    <property type="match status" value="1"/>
</dbReference>
<dbReference type="InterPro" id="IPR003594">
    <property type="entry name" value="HATPase_dom"/>
</dbReference>
<dbReference type="InterPro" id="IPR036890">
    <property type="entry name" value="HATPase_C_sf"/>
</dbReference>
<dbReference type="SUPFAM" id="SSF47384">
    <property type="entry name" value="Homodimeric domain of signal transducing histidine kinase"/>
    <property type="match status" value="1"/>
</dbReference>
<dbReference type="RefSeq" id="WP_232537342.1">
    <property type="nucleotide sequence ID" value="NZ_CP022098.1"/>
</dbReference>
<dbReference type="Pfam" id="PF01590">
    <property type="entry name" value="GAF"/>
    <property type="match status" value="1"/>
</dbReference>
<evidence type="ECO:0000259" key="10">
    <source>
        <dbReference type="PROSITE" id="PS50109"/>
    </source>
</evidence>
<feature type="domain" description="Histidine kinase" evidence="10">
    <location>
        <begin position="495"/>
        <end position="702"/>
    </location>
</feature>
<organism evidence="12 13">
    <name type="scientific">Cystobacter fuscus</name>
    <dbReference type="NCBI Taxonomy" id="43"/>
    <lineage>
        <taxon>Bacteria</taxon>
        <taxon>Pseudomonadati</taxon>
        <taxon>Myxococcota</taxon>
        <taxon>Myxococcia</taxon>
        <taxon>Myxococcales</taxon>
        <taxon>Cystobacterineae</taxon>
        <taxon>Archangiaceae</taxon>
        <taxon>Cystobacter</taxon>
    </lineage>
</organism>
<evidence type="ECO:0000256" key="4">
    <source>
        <dbReference type="ARBA" id="ARBA00022679"/>
    </source>
</evidence>
<dbReference type="Pfam" id="PF00512">
    <property type="entry name" value="HisKA"/>
    <property type="match status" value="1"/>
</dbReference>
<dbReference type="CDD" id="cd00082">
    <property type="entry name" value="HisKA"/>
    <property type="match status" value="1"/>
</dbReference>
<dbReference type="PANTHER" id="PTHR43065:SF10">
    <property type="entry name" value="PEROXIDE STRESS-ACTIVATED HISTIDINE KINASE MAK3"/>
    <property type="match status" value="1"/>
</dbReference>
<dbReference type="SMART" id="SM00387">
    <property type="entry name" value="HATPase_c"/>
    <property type="match status" value="1"/>
</dbReference>
<feature type="domain" description="PAS" evidence="11">
    <location>
        <begin position="30"/>
        <end position="75"/>
    </location>
</feature>
<keyword evidence="7" id="KW-0067">ATP-binding</keyword>
<dbReference type="Proteomes" id="UP000217257">
    <property type="component" value="Chromosome"/>
</dbReference>
<dbReference type="Gene3D" id="3.30.565.10">
    <property type="entry name" value="Histidine kinase-like ATPase, C-terminal domain"/>
    <property type="match status" value="1"/>
</dbReference>
<evidence type="ECO:0000256" key="8">
    <source>
        <dbReference type="ARBA" id="ARBA00023012"/>
    </source>
</evidence>
<dbReference type="SMART" id="SM00388">
    <property type="entry name" value="HisKA"/>
    <property type="match status" value="1"/>
</dbReference>
<evidence type="ECO:0000256" key="6">
    <source>
        <dbReference type="ARBA" id="ARBA00022777"/>
    </source>
</evidence>
<dbReference type="SUPFAM" id="SSF55785">
    <property type="entry name" value="PYP-like sensor domain (PAS domain)"/>
    <property type="match status" value="1"/>
</dbReference>
<evidence type="ECO:0000256" key="3">
    <source>
        <dbReference type="ARBA" id="ARBA00022553"/>
    </source>
</evidence>
<evidence type="ECO:0000256" key="5">
    <source>
        <dbReference type="ARBA" id="ARBA00022741"/>
    </source>
</evidence>
<comment type="catalytic activity">
    <reaction evidence="1">
        <text>ATP + protein L-histidine = ADP + protein N-phospho-L-histidine.</text>
        <dbReference type="EC" id="2.7.13.3"/>
    </reaction>
</comment>
<evidence type="ECO:0000259" key="11">
    <source>
        <dbReference type="PROSITE" id="PS50112"/>
    </source>
</evidence>
<feature type="coiled-coil region" evidence="9">
    <location>
        <begin position="456"/>
        <end position="486"/>
    </location>
</feature>
<dbReference type="InterPro" id="IPR035965">
    <property type="entry name" value="PAS-like_dom_sf"/>
</dbReference>
<dbReference type="KEGG" id="cfus:CYFUS_000723"/>
<keyword evidence="4" id="KW-0808">Transferase</keyword>
<dbReference type="PRINTS" id="PR00344">
    <property type="entry name" value="BCTRLSENSOR"/>
</dbReference>
<name>A0A250IVX0_9BACT</name>
<dbReference type="SUPFAM" id="SSF55781">
    <property type="entry name" value="GAF domain-like"/>
    <property type="match status" value="1"/>
</dbReference>
<dbReference type="Gene3D" id="3.30.450.40">
    <property type="match status" value="1"/>
</dbReference>
<proteinExistence type="predicted"/>
<dbReference type="PROSITE" id="PS50109">
    <property type="entry name" value="HIS_KIN"/>
    <property type="match status" value="1"/>
</dbReference>
<dbReference type="Pfam" id="PF13426">
    <property type="entry name" value="PAS_9"/>
    <property type="match status" value="1"/>
</dbReference>
<reference evidence="12 13" key="1">
    <citation type="submission" date="2017-06" db="EMBL/GenBank/DDBJ databases">
        <title>Sequencing and comparative analysis of myxobacterial genomes.</title>
        <authorList>
            <person name="Rupp O."/>
            <person name="Goesmann A."/>
            <person name="Sogaard-Andersen L."/>
        </authorList>
    </citation>
    <scope>NUCLEOTIDE SEQUENCE [LARGE SCALE GENOMIC DNA]</scope>
    <source>
        <strain evidence="12 13">DSM 52655</strain>
    </source>
</reference>
<dbReference type="NCBIfam" id="TIGR00229">
    <property type="entry name" value="sensory_box"/>
    <property type="match status" value="1"/>
</dbReference>
<dbReference type="CDD" id="cd00130">
    <property type="entry name" value="PAS"/>
    <property type="match status" value="1"/>
</dbReference>
<dbReference type="PROSITE" id="PS50112">
    <property type="entry name" value="PAS"/>
    <property type="match status" value="1"/>
</dbReference>
<dbReference type="InterPro" id="IPR036097">
    <property type="entry name" value="HisK_dim/P_sf"/>
</dbReference>
<evidence type="ECO:0000256" key="9">
    <source>
        <dbReference type="SAM" id="Coils"/>
    </source>
</evidence>
<dbReference type="GO" id="GO:0005524">
    <property type="term" value="F:ATP binding"/>
    <property type="evidence" value="ECO:0007669"/>
    <property type="project" value="UniProtKB-KW"/>
</dbReference>
<sequence length="710" mass="78347">MTTPETARGGTYHHLDALPYAMVVVRESHIIHANPAFLSLMGYPREQVVGASIEKFSTHAAPLMTERHHRRMRGERVPEIYETALRSARGELRVELNVSLSGPDTLVLVRDLSDRLLQRQVLQRMAALGASLPGIHSEQEVLHRVFEGLAELGLSHGYLVPEGERVRLAHAFVAEHTTSQKTRFTGQHLVDAQGAWSPLLQRAWREGAAHAESLAWEADQFVGGDRDEPVRAFLRLLAPLPAVCARIDGEREGQALLTVAARWLSEEELPAVHLFAAQVSAALASARIISRLSAHNTALAALNRLAAVAATAPEPRDIFEPGATELFALLRCEAVAFMLWLEKSHEMELVWHRGLTARTVERYQRFSQYGTMAEEVMLQGIPQLRSTEDFPEPLRTHLREAQRASVGMVPLKTGSRMVGTLVLIFKERRALSHLEQETLRAMGVHFAAAIESHRLLQEVRGRAEELARLHEELQRTQRQLVERERLAALGELSAVLAHEVRNPLGAIFNALAALRRYQEPDSPGHLLVGIVSEEAHRLNRLVDDLLDFARPAQPHPQPIPLAHLLEEAVNAASPAQAHVQVEWALAPDVPPIPVDERMMRQAFLNLALNAVQAMPQGGTLRVSARRRAEGSGATVEFTDTGPGIPPHLRARLFEPFFTTKATGTGLGLAIVRRNLDAHGGQISIDFPATGGTTFRLELPAAPEPQGPRQG</sequence>
<dbReference type="InterPro" id="IPR003018">
    <property type="entry name" value="GAF"/>
</dbReference>
<dbReference type="EMBL" id="CP022098">
    <property type="protein sequence ID" value="ATB35311.1"/>
    <property type="molecule type" value="Genomic_DNA"/>
</dbReference>
<accession>A0A250IVX0</accession>
<dbReference type="CDD" id="cd00075">
    <property type="entry name" value="HATPase"/>
    <property type="match status" value="1"/>
</dbReference>
<dbReference type="Pfam" id="PF02518">
    <property type="entry name" value="HATPase_c"/>
    <property type="match status" value="1"/>
</dbReference>
<evidence type="ECO:0000313" key="12">
    <source>
        <dbReference type="EMBL" id="ATB35311.1"/>
    </source>
</evidence>
<dbReference type="SUPFAM" id="SSF55874">
    <property type="entry name" value="ATPase domain of HSP90 chaperone/DNA topoisomerase II/histidine kinase"/>
    <property type="match status" value="1"/>
</dbReference>
<keyword evidence="3" id="KW-0597">Phosphoprotein</keyword>
<keyword evidence="9" id="KW-0175">Coiled coil</keyword>
<dbReference type="PANTHER" id="PTHR43065">
    <property type="entry name" value="SENSOR HISTIDINE KINASE"/>
    <property type="match status" value="1"/>
</dbReference>
<dbReference type="GO" id="GO:0000155">
    <property type="term" value="F:phosphorelay sensor kinase activity"/>
    <property type="evidence" value="ECO:0007669"/>
    <property type="project" value="InterPro"/>
</dbReference>
<keyword evidence="5" id="KW-0547">Nucleotide-binding</keyword>
<keyword evidence="8" id="KW-0902">Two-component regulatory system</keyword>
<evidence type="ECO:0000256" key="1">
    <source>
        <dbReference type="ARBA" id="ARBA00000085"/>
    </source>
</evidence>
<dbReference type="InterPro" id="IPR029016">
    <property type="entry name" value="GAF-like_dom_sf"/>
</dbReference>
<keyword evidence="6 12" id="KW-0418">Kinase</keyword>
<dbReference type="InterPro" id="IPR000014">
    <property type="entry name" value="PAS"/>
</dbReference>
<evidence type="ECO:0000256" key="2">
    <source>
        <dbReference type="ARBA" id="ARBA00012438"/>
    </source>
</evidence>